<accession>A0AAD1XLQ8</accession>
<keyword evidence="2 10" id="KW-0808">Transferase</keyword>
<keyword evidence="5 10" id="KW-0472">Membrane</keyword>
<dbReference type="GO" id="GO:0005783">
    <property type="term" value="C:endoplasmic reticulum"/>
    <property type="evidence" value="ECO:0007669"/>
    <property type="project" value="TreeGrafter"/>
</dbReference>
<keyword evidence="6" id="KW-0564">Palmitate</keyword>
<dbReference type="Pfam" id="PF01529">
    <property type="entry name" value="DHHC"/>
    <property type="match status" value="1"/>
</dbReference>
<evidence type="ECO:0000256" key="5">
    <source>
        <dbReference type="ARBA" id="ARBA00023136"/>
    </source>
</evidence>
<dbReference type="EMBL" id="CAMPGE010016409">
    <property type="protein sequence ID" value="CAI2374969.1"/>
    <property type="molecule type" value="Genomic_DNA"/>
</dbReference>
<dbReference type="GO" id="GO:0005794">
    <property type="term" value="C:Golgi apparatus"/>
    <property type="evidence" value="ECO:0007669"/>
    <property type="project" value="TreeGrafter"/>
</dbReference>
<evidence type="ECO:0000313" key="12">
    <source>
        <dbReference type="EMBL" id="CAI2374969.1"/>
    </source>
</evidence>
<evidence type="ECO:0000256" key="2">
    <source>
        <dbReference type="ARBA" id="ARBA00022679"/>
    </source>
</evidence>
<dbReference type="PANTHER" id="PTHR22883">
    <property type="entry name" value="ZINC FINGER DHHC DOMAIN CONTAINING PROTEIN"/>
    <property type="match status" value="1"/>
</dbReference>
<keyword evidence="7" id="KW-0449">Lipoprotein</keyword>
<evidence type="ECO:0000256" key="9">
    <source>
        <dbReference type="ARBA" id="ARBA00048048"/>
    </source>
</evidence>
<feature type="transmembrane region" description="Helical" evidence="10">
    <location>
        <begin position="36"/>
        <end position="58"/>
    </location>
</feature>
<dbReference type="PANTHER" id="PTHR22883:SF43">
    <property type="entry name" value="PALMITOYLTRANSFERASE APP"/>
    <property type="match status" value="1"/>
</dbReference>
<keyword evidence="4 10" id="KW-1133">Transmembrane helix</keyword>
<evidence type="ECO:0000256" key="3">
    <source>
        <dbReference type="ARBA" id="ARBA00022692"/>
    </source>
</evidence>
<organism evidence="12 13">
    <name type="scientific">Euplotes crassus</name>
    <dbReference type="NCBI Taxonomy" id="5936"/>
    <lineage>
        <taxon>Eukaryota</taxon>
        <taxon>Sar</taxon>
        <taxon>Alveolata</taxon>
        <taxon>Ciliophora</taxon>
        <taxon>Intramacronucleata</taxon>
        <taxon>Spirotrichea</taxon>
        <taxon>Hypotrichia</taxon>
        <taxon>Euplotida</taxon>
        <taxon>Euplotidae</taxon>
        <taxon>Moneuplotes</taxon>
    </lineage>
</organism>
<comment type="subcellular location">
    <subcellularLocation>
        <location evidence="1">Endomembrane system</location>
        <topology evidence="1">Multi-pass membrane protein</topology>
    </subcellularLocation>
</comment>
<dbReference type="AlphaFoldDB" id="A0AAD1XLQ8"/>
<evidence type="ECO:0000313" key="13">
    <source>
        <dbReference type="Proteomes" id="UP001295684"/>
    </source>
</evidence>
<evidence type="ECO:0000256" key="1">
    <source>
        <dbReference type="ARBA" id="ARBA00004127"/>
    </source>
</evidence>
<comment type="catalytic activity">
    <reaction evidence="9 10">
        <text>L-cysteinyl-[protein] + hexadecanoyl-CoA = S-hexadecanoyl-L-cysteinyl-[protein] + CoA</text>
        <dbReference type="Rhea" id="RHEA:36683"/>
        <dbReference type="Rhea" id="RHEA-COMP:10131"/>
        <dbReference type="Rhea" id="RHEA-COMP:11032"/>
        <dbReference type="ChEBI" id="CHEBI:29950"/>
        <dbReference type="ChEBI" id="CHEBI:57287"/>
        <dbReference type="ChEBI" id="CHEBI:57379"/>
        <dbReference type="ChEBI" id="CHEBI:74151"/>
        <dbReference type="EC" id="2.3.1.225"/>
    </reaction>
</comment>
<dbReference type="PROSITE" id="PS50216">
    <property type="entry name" value="DHHC"/>
    <property type="match status" value="1"/>
</dbReference>
<protein>
    <recommendedName>
        <fullName evidence="10">Palmitoyltransferase</fullName>
        <ecNumber evidence="10">2.3.1.225</ecNumber>
    </recommendedName>
</protein>
<feature type="domain" description="Palmitoyltransferase DHHC" evidence="11">
    <location>
        <begin position="120"/>
        <end position="241"/>
    </location>
</feature>
<proteinExistence type="inferred from homology"/>
<comment type="caution">
    <text evidence="12">The sequence shown here is derived from an EMBL/GenBank/DDBJ whole genome shotgun (WGS) entry which is preliminary data.</text>
</comment>
<evidence type="ECO:0000259" key="11">
    <source>
        <dbReference type="Pfam" id="PF01529"/>
    </source>
</evidence>
<evidence type="ECO:0000256" key="7">
    <source>
        <dbReference type="ARBA" id="ARBA00023288"/>
    </source>
</evidence>
<sequence length="345" mass="39883">MSEEQISLQFLTSSKRIGYFTPGCGKNRLIGADIKILGLSFMMILTPSVWFIFCQLPLYEGFYIWLFVEVIFITSMLFDLLTLVDVGTTDSGIIPKATLKVNTDYNYYIEPRNPDANLIKLKICKTCHILRPPRSFHCKKCGTCIEVHDHHCPFTGTCIGRRNHKKFIRFLFATFSHGVVAACLGIYPLWLKYNKPITNLYKFTSVILMGYSLVIMTLMFFFGMLHIYLAVTNVTTNEKLRGSYKKKTNPWDLGFQRNWHEKSVVNPETPSSIFDNRRGLMEDEEQFYHSILSRYGTLVCQKIEDNESTETNDQENEFIEYNNHGQIKMMQSEGKISMHSIDNAV</sequence>
<dbReference type="InterPro" id="IPR039859">
    <property type="entry name" value="PFA4/ZDH16/20/ERF2-like"/>
</dbReference>
<dbReference type="EC" id="2.3.1.225" evidence="10"/>
<evidence type="ECO:0000256" key="4">
    <source>
        <dbReference type="ARBA" id="ARBA00022989"/>
    </source>
</evidence>
<evidence type="ECO:0000256" key="10">
    <source>
        <dbReference type="RuleBase" id="RU079119"/>
    </source>
</evidence>
<feature type="transmembrane region" description="Helical" evidence="10">
    <location>
        <begin position="64"/>
        <end position="84"/>
    </location>
</feature>
<dbReference type="GO" id="GO:0006612">
    <property type="term" value="P:protein targeting to membrane"/>
    <property type="evidence" value="ECO:0007669"/>
    <property type="project" value="TreeGrafter"/>
</dbReference>
<reference evidence="12" key="1">
    <citation type="submission" date="2023-07" db="EMBL/GenBank/DDBJ databases">
        <authorList>
            <consortium name="AG Swart"/>
            <person name="Singh M."/>
            <person name="Singh A."/>
            <person name="Seah K."/>
            <person name="Emmerich C."/>
        </authorList>
    </citation>
    <scope>NUCLEOTIDE SEQUENCE</scope>
    <source>
        <strain evidence="12">DP1</strain>
    </source>
</reference>
<name>A0AAD1XLQ8_EUPCR</name>
<evidence type="ECO:0000256" key="6">
    <source>
        <dbReference type="ARBA" id="ARBA00023139"/>
    </source>
</evidence>
<comment type="similarity">
    <text evidence="10">Belongs to the DHHC palmitoyltransferase family.</text>
</comment>
<dbReference type="InterPro" id="IPR001594">
    <property type="entry name" value="Palmitoyltrfase_DHHC"/>
</dbReference>
<keyword evidence="3 10" id="KW-0812">Transmembrane</keyword>
<keyword evidence="8 10" id="KW-0012">Acyltransferase</keyword>
<feature type="transmembrane region" description="Helical" evidence="10">
    <location>
        <begin position="210"/>
        <end position="231"/>
    </location>
</feature>
<dbReference type="GO" id="GO:0019706">
    <property type="term" value="F:protein-cysteine S-palmitoyltransferase activity"/>
    <property type="evidence" value="ECO:0007669"/>
    <property type="project" value="UniProtKB-EC"/>
</dbReference>
<dbReference type="Proteomes" id="UP001295684">
    <property type="component" value="Unassembled WGS sequence"/>
</dbReference>
<gene>
    <name evidence="12" type="ORF">ECRASSUSDP1_LOCUS16328</name>
</gene>
<keyword evidence="13" id="KW-1185">Reference proteome</keyword>
<comment type="domain">
    <text evidence="10">The DHHC domain is required for palmitoyltransferase activity.</text>
</comment>
<feature type="transmembrane region" description="Helical" evidence="10">
    <location>
        <begin position="170"/>
        <end position="190"/>
    </location>
</feature>
<evidence type="ECO:0000256" key="8">
    <source>
        <dbReference type="ARBA" id="ARBA00023315"/>
    </source>
</evidence>